<dbReference type="RefSeq" id="WP_024394719.1">
    <property type="nucleotide sequence ID" value="NZ_BDMJ01000018.1"/>
</dbReference>
<dbReference type="SMART" id="SM00635">
    <property type="entry name" value="BID_2"/>
    <property type="match status" value="1"/>
</dbReference>
<dbReference type="GO" id="GO:0030705">
    <property type="term" value="P:cytoskeleton-dependent intracellular transport"/>
    <property type="evidence" value="ECO:0007669"/>
    <property type="project" value="TreeGrafter"/>
</dbReference>
<proteinExistence type="predicted"/>
<protein>
    <submittedName>
        <fullName evidence="3">Choline binding protein CbpI</fullName>
    </submittedName>
</protein>
<evidence type="ECO:0000256" key="1">
    <source>
        <dbReference type="SAM" id="Coils"/>
    </source>
</evidence>
<dbReference type="InterPro" id="IPR003343">
    <property type="entry name" value="Big_2"/>
</dbReference>
<sequence length="879" mass="92889">MKKKSVAIPVTLATGVLAVGTVGFQANQVSADTIVPTVSEEQAAPVKVVSEQELASAQAAVTEAEQVAQAASNTATAKEQVAANAVQGVVEATDNLAKAEELVAKATEAEIEKTQTTIEELKETAASQETAQTLAEKELAEAKKAEKVPAEKVAQAQTAYEKANSTLIAAQATATAATNQVAEAQAALATAEANVATTTNQVATAEQAVQAAQTALQTAEQADKETAQQLAVAKENLAQAKQAQAVAEADLATKVAAVTTAESSVKEAQAAVAAAEAYLASLVSDGTELTPLEFFGAEVEEPSEGNAMVGVSGTFYEPDQAAILARINEIRKEAFDEGLVDRYVPLKWSTILEYTTQIRAAEAEYTLGHIRWTDKSIFTVDTDNPEIVAVRAENLAWNFGRSGEAMLTAIEQFYAEKEDFVNQTPDAVVGHYVSLINPNYTHTALSAFLSAGNDGWTGVAQHFTVGDTSEEAVGLYGDAVQILEAKEDYLFDYELLTPEIVSDVNQNIVLNVSAVFAPYDDYARVVSVYSGLTWESADENIAVVSETGVLTGISEGETSVYVTFPNGKKETVKVKIVDIQKARDAVEQAKANLAKQEAELAKAKTARQAAQTSVENAKATVANRQTTYNQLLSVESKVTKAQAELDKAQATLTDAKEKAAAAKQDLTTAEQTLADKEQAASVAKQDLSVAQTAQTTAKNALSEAQASLSALQEITATKEAALKLAEANLAKTVADLKAAEAYLASLLNAQENYRLAQQLLEEAKVAAAEALAQRDAALEAKQAAQTDFETALAKYKSMRLAYEAQLALQKAAETKELKQAPVATPKPLSKPEVSQTSSKVTATQTKTLPATGSVESMLGLTGLALLGTLALANQRRRRN</sequence>
<dbReference type="Gene3D" id="2.60.40.1080">
    <property type="match status" value="1"/>
</dbReference>
<reference evidence="3 4" key="1">
    <citation type="submission" date="2016-02" db="EMBL/GenBank/DDBJ databases">
        <authorList>
            <consortium name="Pathogen Informatics"/>
        </authorList>
    </citation>
    <scope>NUCLEOTIDE SEQUENCE [LARGE SCALE GENOMIC DNA]</scope>
    <source>
        <strain evidence="3 4">SS999</strain>
    </source>
</reference>
<evidence type="ECO:0000313" key="3">
    <source>
        <dbReference type="EMBL" id="CYX75364.1"/>
    </source>
</evidence>
<dbReference type="GO" id="GO:0051959">
    <property type="term" value="F:dynein light intermediate chain binding"/>
    <property type="evidence" value="ECO:0007669"/>
    <property type="project" value="TreeGrafter"/>
</dbReference>
<feature type="coiled-coil region" evidence="1">
    <location>
        <begin position="576"/>
        <end position="686"/>
    </location>
</feature>
<dbReference type="Proteomes" id="UP000075182">
    <property type="component" value="Unassembled WGS sequence"/>
</dbReference>
<dbReference type="EMBL" id="FIMD01000010">
    <property type="protein sequence ID" value="CYX75364.1"/>
    <property type="molecule type" value="Genomic_DNA"/>
</dbReference>
<dbReference type="GO" id="GO:0008017">
    <property type="term" value="F:microtubule binding"/>
    <property type="evidence" value="ECO:0007669"/>
    <property type="project" value="TreeGrafter"/>
</dbReference>
<evidence type="ECO:0000313" key="4">
    <source>
        <dbReference type="Proteomes" id="UP000075182"/>
    </source>
</evidence>
<dbReference type="PANTHER" id="PTHR18947:SF28">
    <property type="entry name" value="GIRDIN, ISOFORM A"/>
    <property type="match status" value="1"/>
</dbReference>
<dbReference type="AlphaFoldDB" id="A0A0N0DM34"/>
<feature type="coiled-coil region" evidence="1">
    <location>
        <begin position="174"/>
        <end position="250"/>
    </location>
</feature>
<evidence type="ECO:0000256" key="2">
    <source>
        <dbReference type="SAM" id="MobiDB-lite"/>
    </source>
</evidence>
<gene>
    <name evidence="3" type="ORF">ERS132536_01378</name>
</gene>
<dbReference type="SUPFAM" id="SSF55797">
    <property type="entry name" value="PR-1-like"/>
    <property type="match status" value="1"/>
</dbReference>
<dbReference type="GO" id="GO:0005737">
    <property type="term" value="C:cytoplasm"/>
    <property type="evidence" value="ECO:0007669"/>
    <property type="project" value="TreeGrafter"/>
</dbReference>
<feature type="coiled-coil region" evidence="1">
    <location>
        <begin position="746"/>
        <end position="780"/>
    </location>
</feature>
<feature type="compositionally biased region" description="Polar residues" evidence="2">
    <location>
        <begin position="832"/>
        <end position="847"/>
    </location>
</feature>
<dbReference type="PANTHER" id="PTHR18947">
    <property type="entry name" value="HOOK PROTEINS"/>
    <property type="match status" value="1"/>
</dbReference>
<dbReference type="NCBIfam" id="TIGR01167">
    <property type="entry name" value="LPXTG_anchor"/>
    <property type="match status" value="1"/>
</dbReference>
<organism evidence="3 4">
    <name type="scientific">Streptococcus suis</name>
    <dbReference type="NCBI Taxonomy" id="1307"/>
    <lineage>
        <taxon>Bacteria</taxon>
        <taxon>Bacillati</taxon>
        <taxon>Bacillota</taxon>
        <taxon>Bacilli</taxon>
        <taxon>Lactobacillales</taxon>
        <taxon>Streptococcaceae</taxon>
        <taxon>Streptococcus</taxon>
    </lineage>
</organism>
<dbReference type="InterPro" id="IPR035940">
    <property type="entry name" value="CAP_sf"/>
</dbReference>
<keyword evidence="1" id="KW-0175">Coiled coil</keyword>
<dbReference type="SUPFAM" id="SSF57997">
    <property type="entry name" value="Tropomyosin"/>
    <property type="match status" value="1"/>
</dbReference>
<dbReference type="GO" id="GO:0031122">
    <property type="term" value="P:cytoplasmic microtubule organization"/>
    <property type="evidence" value="ECO:0007669"/>
    <property type="project" value="TreeGrafter"/>
</dbReference>
<dbReference type="InterPro" id="IPR008964">
    <property type="entry name" value="Invasin/intimin_cell_adhesion"/>
</dbReference>
<feature type="coiled-coil region" evidence="1">
    <location>
        <begin position="54"/>
        <end position="138"/>
    </location>
</feature>
<feature type="region of interest" description="Disordered" evidence="2">
    <location>
        <begin position="817"/>
        <end position="847"/>
    </location>
</feature>
<dbReference type="PATRIC" id="fig|1307.472.peg.155"/>
<dbReference type="GO" id="GO:0005815">
    <property type="term" value="C:microtubule organizing center"/>
    <property type="evidence" value="ECO:0007669"/>
    <property type="project" value="TreeGrafter"/>
</dbReference>
<accession>A0A0N0DM34</accession>
<name>A0A0N0DM34_STRSU</name>
<dbReference type="SUPFAM" id="SSF49373">
    <property type="entry name" value="Invasin/intimin cell-adhesion fragments"/>
    <property type="match status" value="1"/>
</dbReference>